<dbReference type="InterPro" id="IPR000387">
    <property type="entry name" value="Tyr_Pase_dom"/>
</dbReference>
<feature type="non-terminal residue" evidence="6">
    <location>
        <position position="102"/>
    </location>
</feature>
<dbReference type="GO" id="GO:0033550">
    <property type="term" value="F:MAP kinase tyrosine phosphatase activity"/>
    <property type="evidence" value="ECO:0007669"/>
    <property type="project" value="TreeGrafter"/>
</dbReference>
<proteinExistence type="inferred from homology"/>
<name>G0QW70_ICHMU</name>
<evidence type="ECO:0000259" key="5">
    <source>
        <dbReference type="PROSITE" id="PS50056"/>
    </source>
</evidence>
<evidence type="ECO:0000313" key="6">
    <source>
        <dbReference type="EMBL" id="EGR30525.1"/>
    </source>
</evidence>
<dbReference type="InterPro" id="IPR016130">
    <property type="entry name" value="Tyr_Pase_AS"/>
</dbReference>
<dbReference type="OrthoDB" id="10252009at2759"/>
<dbReference type="InterPro" id="IPR000340">
    <property type="entry name" value="Dual-sp_phosphatase_cat-dom"/>
</dbReference>
<dbReference type="GO" id="GO:0005737">
    <property type="term" value="C:cytoplasm"/>
    <property type="evidence" value="ECO:0007669"/>
    <property type="project" value="TreeGrafter"/>
</dbReference>
<dbReference type="RefSeq" id="XP_004032112.1">
    <property type="nucleotide sequence ID" value="XM_004032064.1"/>
</dbReference>
<dbReference type="SUPFAM" id="SSF52799">
    <property type="entry name" value="(Phosphotyrosine protein) phosphatases II"/>
    <property type="match status" value="1"/>
</dbReference>
<dbReference type="GO" id="GO:0008330">
    <property type="term" value="F:protein tyrosine/threonine phosphatase activity"/>
    <property type="evidence" value="ECO:0007669"/>
    <property type="project" value="TreeGrafter"/>
</dbReference>
<gene>
    <name evidence="6" type="ORF">IMG5_129780</name>
</gene>
<evidence type="ECO:0000256" key="3">
    <source>
        <dbReference type="ARBA" id="ARBA00022801"/>
    </source>
</evidence>
<evidence type="ECO:0000256" key="1">
    <source>
        <dbReference type="ARBA" id="ARBA00008601"/>
    </source>
</evidence>
<dbReference type="GO" id="GO:0017017">
    <property type="term" value="F:MAP kinase tyrosine/serine/threonine phosphatase activity"/>
    <property type="evidence" value="ECO:0007669"/>
    <property type="project" value="TreeGrafter"/>
</dbReference>
<accession>G0QW70</accession>
<sequence>MNCIIEPQNGIGGLYLGNLEAAQNLDLLKKHNIGAVLTVAARSGVRYTKTQMPQHEIIWAEDIESYNLSRHFDKMLEFMHNNMKTTNILVHCFAGISRSSTT</sequence>
<dbReference type="InterPro" id="IPR029021">
    <property type="entry name" value="Prot-tyrosine_phosphatase-like"/>
</dbReference>
<dbReference type="PROSITE" id="PS50056">
    <property type="entry name" value="TYR_PHOSPHATASE_2"/>
    <property type="match status" value="1"/>
</dbReference>
<dbReference type="InParanoid" id="G0QW70"/>
<keyword evidence="3" id="KW-0378">Hydrolase</keyword>
<protein>
    <recommendedName>
        <fullName evidence="2">protein-tyrosine-phosphatase</fullName>
        <ecNumber evidence="2">3.1.3.48</ecNumber>
    </recommendedName>
</protein>
<dbReference type="PANTHER" id="PTHR10159">
    <property type="entry name" value="DUAL SPECIFICITY PROTEIN PHOSPHATASE"/>
    <property type="match status" value="1"/>
</dbReference>
<dbReference type="EC" id="3.1.3.48" evidence="2"/>
<dbReference type="EMBL" id="GL983982">
    <property type="protein sequence ID" value="EGR30525.1"/>
    <property type="molecule type" value="Genomic_DNA"/>
</dbReference>
<dbReference type="Pfam" id="PF00782">
    <property type="entry name" value="DSPc"/>
    <property type="match status" value="1"/>
</dbReference>
<keyword evidence="4" id="KW-0904">Protein phosphatase</keyword>
<dbReference type="CDD" id="cd14498">
    <property type="entry name" value="DSP"/>
    <property type="match status" value="1"/>
</dbReference>
<feature type="domain" description="Tyrosine specific protein phosphatases" evidence="5">
    <location>
        <begin position="70"/>
        <end position="102"/>
    </location>
</feature>
<dbReference type="Proteomes" id="UP000008983">
    <property type="component" value="Unassembled WGS sequence"/>
</dbReference>
<comment type="similarity">
    <text evidence="1">Belongs to the protein-tyrosine phosphatase family. Non-receptor class dual specificity subfamily.</text>
</comment>
<dbReference type="STRING" id="857967.G0QW70"/>
<dbReference type="AlphaFoldDB" id="G0QW70"/>
<dbReference type="Gene3D" id="3.90.190.10">
    <property type="entry name" value="Protein tyrosine phosphatase superfamily"/>
    <property type="match status" value="1"/>
</dbReference>
<dbReference type="GeneID" id="14906647"/>
<dbReference type="GO" id="GO:0043409">
    <property type="term" value="P:negative regulation of MAPK cascade"/>
    <property type="evidence" value="ECO:0007669"/>
    <property type="project" value="TreeGrafter"/>
</dbReference>
<evidence type="ECO:0000256" key="4">
    <source>
        <dbReference type="ARBA" id="ARBA00022912"/>
    </source>
</evidence>
<organism evidence="6 7">
    <name type="scientific">Ichthyophthirius multifiliis</name>
    <name type="common">White spot disease agent</name>
    <name type="synonym">Ich</name>
    <dbReference type="NCBI Taxonomy" id="5932"/>
    <lineage>
        <taxon>Eukaryota</taxon>
        <taxon>Sar</taxon>
        <taxon>Alveolata</taxon>
        <taxon>Ciliophora</taxon>
        <taxon>Intramacronucleata</taxon>
        <taxon>Oligohymenophorea</taxon>
        <taxon>Hymenostomatida</taxon>
        <taxon>Ophryoglenina</taxon>
        <taxon>Ichthyophthirius</taxon>
    </lineage>
</organism>
<dbReference type="PROSITE" id="PS00383">
    <property type="entry name" value="TYR_PHOSPHATASE_1"/>
    <property type="match status" value="1"/>
</dbReference>
<dbReference type="eggNOG" id="KOG1716">
    <property type="taxonomic scope" value="Eukaryota"/>
</dbReference>
<keyword evidence="7" id="KW-1185">Reference proteome</keyword>
<dbReference type="PANTHER" id="PTHR10159:SF511">
    <property type="entry name" value="DUAL SPECIFICITY PROTEIN PHOSPHATASE 1"/>
    <property type="match status" value="1"/>
</dbReference>
<evidence type="ECO:0000256" key="2">
    <source>
        <dbReference type="ARBA" id="ARBA00013064"/>
    </source>
</evidence>
<evidence type="ECO:0000313" key="7">
    <source>
        <dbReference type="Proteomes" id="UP000008983"/>
    </source>
</evidence>
<reference evidence="6 7" key="1">
    <citation type="submission" date="2011-07" db="EMBL/GenBank/DDBJ databases">
        <authorList>
            <person name="Coyne R."/>
            <person name="Brami D."/>
            <person name="Johnson J."/>
            <person name="Hostetler J."/>
            <person name="Hannick L."/>
            <person name="Clark T."/>
            <person name="Cassidy-Hanley D."/>
            <person name="Inman J."/>
        </authorList>
    </citation>
    <scope>NUCLEOTIDE SEQUENCE [LARGE SCALE GENOMIC DNA]</scope>
    <source>
        <strain evidence="6 7">G5</strain>
    </source>
</reference>